<dbReference type="EMBL" id="JAACJJ010000028">
    <property type="protein sequence ID" value="KAF5322755.1"/>
    <property type="molecule type" value="Genomic_DNA"/>
</dbReference>
<gene>
    <name evidence="3" type="ORF">D9619_001319</name>
</gene>
<sequence>MSVVSSVLSRVSTRSRSSTGWNVNVSFSSLMDSLFSIAFGLGLRFVVDTVSRQDFKLTGTLVGLWEGVILLHFTKKMPKSSDPYIAFAVRLGIDFFLTESVARLVLVLIWTGLGMILADITPAIWSDVGLNRVWRHFRRDLYTMAEMVPTVAFFPPQRTVRFSPSHAPTAIGNDDDAASDITATERTPSAPVPPPNPILPASRDARKRRVPGHYGFEYSDTETERSYAPRGSRTSRRLSVYPGQAPYDSASDSMSSITPTEDVDAGNLSDGASSTGGTERAGQSSTSIVNLSEVQGTEEEAPAAAVVAPIMAIDTAVAAAVAAKDDEAGNRTPTQQPLWIPPTPSDSAAAWRLNRKREAGGFDDAKPTRPLGEPMPQIPDFLDEPRTEDWTDIGKSVTADPFTVAVTAITAEAPPIAAAEDPAAVESNTLLDPPGYEAWPSGQPPAEREYKTAEDFDDIYGEEAPATAALAAVDGEAPTFAGETGDLLGEGVEGGAAPEADAAAAEVNAWDEAWADPAVEAAIEAEVEKLAGEIVELEQEAKDLEEKEAEIKRLADEAEAQRLAEEEAAAEAKRIADEAEKAAEAEAKRVADEAAAAAEAADKKDKRKKKKEKEAEERRLKEEADELARQEKRAEEERKEAEAKEQKRKDLEAAAERRALKKKEKEDKALAEAEAKRKAQEEQEERDRKDREEREEADRQAKEEQQERERKEKEEADEAARKEKEETERKEREEAEKIAQEALERQEEEAAALASAALDAALAQEQEDAEANAQAQEQEQEQAEDTTAPGQEAAAGDLPVSTGFSPEPLVNLDDPAEEPSAEEPTAEEPTAEEPTATAPAYEESIVSDATAGMPPQDPRERLERSMTLRAQMVEIQNQIDDLKAGGAGDDSPQLKQLEKIMRKMVRQATRRYAAGIECAQYLNGFDDTSDVVTLENVHPSAVMKKIAEQIESLLSPSARSLHFSIQVAKKAADAKKQKPKVISLIDEFNLTNYTEENSVNKKLSEIYIPEEEFGTWLTGYRNLLARRAQEAEEPAEYSPWG</sequence>
<feature type="compositionally biased region" description="Polar residues" evidence="1">
    <location>
        <begin position="250"/>
        <end position="259"/>
    </location>
</feature>
<feature type="region of interest" description="Disordered" evidence="1">
    <location>
        <begin position="560"/>
        <end position="860"/>
    </location>
</feature>
<feature type="compositionally biased region" description="Low complexity" evidence="1">
    <location>
        <begin position="751"/>
        <end position="764"/>
    </location>
</feature>
<dbReference type="Proteomes" id="UP000567179">
    <property type="component" value="Unassembled WGS sequence"/>
</dbReference>
<dbReference type="AlphaFoldDB" id="A0A8H5BGB9"/>
<feature type="compositionally biased region" description="Polar residues" evidence="1">
    <location>
        <begin position="270"/>
        <end position="287"/>
    </location>
</feature>
<name>A0A8H5BGB9_9AGAR</name>
<evidence type="ECO:0000256" key="2">
    <source>
        <dbReference type="SAM" id="Phobius"/>
    </source>
</evidence>
<accession>A0A8H5BGB9</accession>
<keyword evidence="2" id="KW-0812">Transmembrane</keyword>
<comment type="caution">
    <text evidence="3">The sequence shown here is derived from an EMBL/GenBank/DDBJ whole genome shotgun (WGS) entry which is preliminary data.</text>
</comment>
<evidence type="ECO:0000313" key="3">
    <source>
        <dbReference type="EMBL" id="KAF5322755.1"/>
    </source>
</evidence>
<feature type="transmembrane region" description="Helical" evidence="2">
    <location>
        <begin position="55"/>
        <end position="74"/>
    </location>
</feature>
<feature type="region of interest" description="Disordered" evidence="1">
    <location>
        <begin position="360"/>
        <end position="383"/>
    </location>
</feature>
<evidence type="ECO:0000313" key="4">
    <source>
        <dbReference type="Proteomes" id="UP000567179"/>
    </source>
</evidence>
<feature type="region of interest" description="Disordered" evidence="1">
    <location>
        <begin position="185"/>
        <end position="287"/>
    </location>
</feature>
<keyword evidence="2" id="KW-0472">Membrane</keyword>
<keyword evidence="4" id="KW-1185">Reference proteome</keyword>
<feature type="transmembrane region" description="Helical" evidence="2">
    <location>
        <begin position="21"/>
        <end position="43"/>
    </location>
</feature>
<feature type="compositionally biased region" description="Basic and acidic residues" evidence="1">
    <location>
        <begin position="612"/>
        <end position="745"/>
    </location>
</feature>
<protein>
    <submittedName>
        <fullName evidence="3">Uncharacterized protein</fullName>
    </submittedName>
</protein>
<proteinExistence type="predicted"/>
<reference evidence="3 4" key="1">
    <citation type="journal article" date="2020" name="ISME J.">
        <title>Uncovering the hidden diversity of litter-decomposition mechanisms in mushroom-forming fungi.</title>
        <authorList>
            <person name="Floudas D."/>
            <person name="Bentzer J."/>
            <person name="Ahren D."/>
            <person name="Johansson T."/>
            <person name="Persson P."/>
            <person name="Tunlid A."/>
        </authorList>
    </citation>
    <scope>NUCLEOTIDE SEQUENCE [LARGE SCALE GENOMIC DNA]</scope>
    <source>
        <strain evidence="3 4">CBS 101986</strain>
    </source>
</reference>
<feature type="compositionally biased region" description="Basic and acidic residues" evidence="1">
    <location>
        <begin position="560"/>
        <end position="592"/>
    </location>
</feature>
<evidence type="ECO:0000256" key="1">
    <source>
        <dbReference type="SAM" id="MobiDB-lite"/>
    </source>
</evidence>
<feature type="compositionally biased region" description="Acidic residues" evidence="1">
    <location>
        <begin position="814"/>
        <end position="831"/>
    </location>
</feature>
<dbReference type="OrthoDB" id="3231855at2759"/>
<feature type="transmembrane region" description="Helical" evidence="2">
    <location>
        <begin position="95"/>
        <end position="118"/>
    </location>
</feature>
<organism evidence="3 4">
    <name type="scientific">Psilocybe cf. subviscida</name>
    <dbReference type="NCBI Taxonomy" id="2480587"/>
    <lineage>
        <taxon>Eukaryota</taxon>
        <taxon>Fungi</taxon>
        <taxon>Dikarya</taxon>
        <taxon>Basidiomycota</taxon>
        <taxon>Agaricomycotina</taxon>
        <taxon>Agaricomycetes</taxon>
        <taxon>Agaricomycetidae</taxon>
        <taxon>Agaricales</taxon>
        <taxon>Agaricineae</taxon>
        <taxon>Strophariaceae</taxon>
        <taxon>Psilocybe</taxon>
    </lineage>
</organism>
<feature type="compositionally biased region" description="Low complexity" evidence="1">
    <location>
        <begin position="832"/>
        <end position="843"/>
    </location>
</feature>
<keyword evidence="2" id="KW-1133">Transmembrane helix</keyword>